<reference evidence="10 11" key="1">
    <citation type="journal article" date="2016" name="Nat. Commun.">
        <title>Thousands of microbial genomes shed light on interconnected biogeochemical processes in an aquifer system.</title>
        <authorList>
            <person name="Anantharaman K."/>
            <person name="Brown C.T."/>
            <person name="Hug L.A."/>
            <person name="Sharon I."/>
            <person name="Castelle C.J."/>
            <person name="Probst A.J."/>
            <person name="Thomas B.C."/>
            <person name="Singh A."/>
            <person name="Wilkins M.J."/>
            <person name="Karaoz U."/>
            <person name="Brodie E.L."/>
            <person name="Williams K.H."/>
            <person name="Hubbard S.S."/>
            <person name="Banfield J.F."/>
        </authorList>
    </citation>
    <scope>NUCLEOTIDE SEQUENCE [LARGE SCALE GENOMIC DNA]</scope>
</reference>
<keyword evidence="3" id="KW-0808">Transferase</keyword>
<keyword evidence="2" id="KW-1003">Cell membrane</keyword>
<keyword evidence="6 9" id="KW-0472">Membrane</keyword>
<feature type="transmembrane region" description="Helical" evidence="9">
    <location>
        <begin position="290"/>
        <end position="308"/>
    </location>
</feature>
<dbReference type="Proteomes" id="UP000178735">
    <property type="component" value="Unassembled WGS sequence"/>
</dbReference>
<dbReference type="GO" id="GO:0005886">
    <property type="term" value="C:plasma membrane"/>
    <property type="evidence" value="ECO:0007669"/>
    <property type="project" value="UniProtKB-SubCell"/>
</dbReference>
<keyword evidence="5 9" id="KW-1133">Transmembrane helix</keyword>
<keyword evidence="7" id="KW-0479">Metal-binding</keyword>
<feature type="transmembrane region" description="Helical" evidence="9">
    <location>
        <begin position="157"/>
        <end position="178"/>
    </location>
</feature>
<dbReference type="GO" id="GO:0044038">
    <property type="term" value="P:cell wall macromolecule biosynthetic process"/>
    <property type="evidence" value="ECO:0007669"/>
    <property type="project" value="TreeGrafter"/>
</dbReference>
<evidence type="ECO:0000256" key="1">
    <source>
        <dbReference type="ARBA" id="ARBA00004651"/>
    </source>
</evidence>
<evidence type="ECO:0000313" key="11">
    <source>
        <dbReference type="Proteomes" id="UP000178735"/>
    </source>
</evidence>
<keyword evidence="7" id="KW-0460">Magnesium</keyword>
<feature type="transmembrane region" description="Helical" evidence="9">
    <location>
        <begin position="43"/>
        <end position="65"/>
    </location>
</feature>
<comment type="cofactor">
    <cofactor evidence="7">
        <name>Mg(2+)</name>
        <dbReference type="ChEBI" id="CHEBI:18420"/>
    </cofactor>
</comment>
<dbReference type="InterPro" id="IPR000715">
    <property type="entry name" value="Glycosyl_transferase_4"/>
</dbReference>
<dbReference type="GO" id="GO:0016780">
    <property type="term" value="F:phosphotransferase activity, for other substituted phosphate groups"/>
    <property type="evidence" value="ECO:0007669"/>
    <property type="project" value="InterPro"/>
</dbReference>
<evidence type="ECO:0000256" key="8">
    <source>
        <dbReference type="SAM" id="MobiDB-lite"/>
    </source>
</evidence>
<feature type="non-terminal residue" evidence="10">
    <location>
        <position position="1"/>
    </location>
</feature>
<protein>
    <recommendedName>
        <fullName evidence="12">Undecaprenyl-phosphate alpha-N-acetylglucosaminyl 1-phosphate transferase</fullName>
    </recommendedName>
</protein>
<organism evidence="10 11">
    <name type="scientific">Candidatus Wallbacteria bacterium GWC2_49_35</name>
    <dbReference type="NCBI Taxonomy" id="1817813"/>
    <lineage>
        <taxon>Bacteria</taxon>
        <taxon>Candidatus Walliibacteriota</taxon>
    </lineage>
</organism>
<dbReference type="Pfam" id="PF00953">
    <property type="entry name" value="Glycos_transf_4"/>
    <property type="match status" value="1"/>
</dbReference>
<comment type="subcellular location">
    <subcellularLocation>
        <location evidence="1">Cell membrane</location>
        <topology evidence="1">Multi-pass membrane protein</topology>
    </subcellularLocation>
</comment>
<dbReference type="PANTHER" id="PTHR22926:SF3">
    <property type="entry name" value="UNDECAPRENYL-PHOSPHATE ALPHA-N-ACETYLGLUCOSAMINYL 1-PHOSPHATE TRANSFERASE"/>
    <property type="match status" value="1"/>
</dbReference>
<evidence type="ECO:0000256" key="3">
    <source>
        <dbReference type="ARBA" id="ARBA00022679"/>
    </source>
</evidence>
<comment type="caution">
    <text evidence="10">The sequence shown here is derived from an EMBL/GenBank/DDBJ whole genome shotgun (WGS) entry which is preliminary data.</text>
</comment>
<dbReference type="GO" id="GO:0071555">
    <property type="term" value="P:cell wall organization"/>
    <property type="evidence" value="ECO:0007669"/>
    <property type="project" value="TreeGrafter"/>
</dbReference>
<accession>A0A1F7WQT9</accession>
<feature type="transmembrane region" description="Helical" evidence="9">
    <location>
        <begin position="266"/>
        <end position="284"/>
    </location>
</feature>
<feature type="binding site" evidence="7">
    <location>
        <position position="189"/>
    </location>
    <ligand>
        <name>Mg(2+)</name>
        <dbReference type="ChEBI" id="CHEBI:18420"/>
    </ligand>
</feature>
<gene>
    <name evidence="10" type="ORF">A2008_07485</name>
</gene>
<evidence type="ECO:0008006" key="12">
    <source>
        <dbReference type="Google" id="ProtNLM"/>
    </source>
</evidence>
<dbReference type="PANTHER" id="PTHR22926">
    <property type="entry name" value="PHOSPHO-N-ACETYLMURAMOYL-PENTAPEPTIDE-TRANSFERASE"/>
    <property type="match status" value="1"/>
</dbReference>
<feature type="transmembrane region" description="Helical" evidence="9">
    <location>
        <begin position="16"/>
        <end position="37"/>
    </location>
</feature>
<evidence type="ECO:0000256" key="9">
    <source>
        <dbReference type="SAM" id="Phobius"/>
    </source>
</evidence>
<evidence type="ECO:0000256" key="2">
    <source>
        <dbReference type="ARBA" id="ARBA00022475"/>
    </source>
</evidence>
<feature type="transmembrane region" description="Helical" evidence="9">
    <location>
        <begin position="133"/>
        <end position="151"/>
    </location>
</feature>
<feature type="transmembrane region" description="Helical" evidence="9">
    <location>
        <begin position="190"/>
        <end position="208"/>
    </location>
</feature>
<evidence type="ECO:0000313" key="10">
    <source>
        <dbReference type="EMBL" id="OGM05170.1"/>
    </source>
</evidence>
<sequence>DRPSPRKIHSEPRGRLGGVAIYFAFLIGILAPSQLGFPIETSISFDMSVVGFLLSSLIIVILGVFDDKYDLTPRFKFFVQILAATILVTFGLKIEMISGINPGTRFDLGVFKIPATIFWVVAITNMINFIDGLDGLAAGITVIASLTLIIINYLDKLSINSCVMLASTAGACVGFLKYNFHPAKVFMGDGGATFLGFTLGVTSVMGAFKSATFAIVLVPFLALLIPIFDMIYAILRRITREIPPHIADKEHLHHQFLELGLSHKQAVIVLYIIALSLSFFSIGMSKINNIKAMFLLLLICLLFIIGMIRMRHIINANRSAAAKKLMEDGAPKKEIEPGAPKPEDKSGPGEETPPAGDK</sequence>
<feature type="transmembrane region" description="Helical" evidence="9">
    <location>
        <begin position="77"/>
        <end position="94"/>
    </location>
</feature>
<dbReference type="EMBL" id="MGFH01000121">
    <property type="protein sequence ID" value="OGM05170.1"/>
    <property type="molecule type" value="Genomic_DNA"/>
</dbReference>
<evidence type="ECO:0000256" key="5">
    <source>
        <dbReference type="ARBA" id="ARBA00022989"/>
    </source>
</evidence>
<feature type="transmembrane region" description="Helical" evidence="9">
    <location>
        <begin position="106"/>
        <end position="126"/>
    </location>
</feature>
<evidence type="ECO:0000256" key="7">
    <source>
        <dbReference type="PIRSR" id="PIRSR600715-1"/>
    </source>
</evidence>
<feature type="compositionally biased region" description="Basic and acidic residues" evidence="8">
    <location>
        <begin position="327"/>
        <end position="348"/>
    </location>
</feature>
<dbReference type="InterPro" id="IPR018480">
    <property type="entry name" value="PNAcMuramoyl-5peptid_Trfase_CS"/>
</dbReference>
<dbReference type="CDD" id="cd06853">
    <property type="entry name" value="GT_WecA_like"/>
    <property type="match status" value="1"/>
</dbReference>
<dbReference type="AlphaFoldDB" id="A0A1F7WQT9"/>
<dbReference type="GO" id="GO:0009103">
    <property type="term" value="P:lipopolysaccharide biosynthetic process"/>
    <property type="evidence" value="ECO:0007669"/>
    <property type="project" value="TreeGrafter"/>
</dbReference>
<feature type="region of interest" description="Disordered" evidence="8">
    <location>
        <begin position="327"/>
        <end position="358"/>
    </location>
</feature>
<feature type="transmembrane region" description="Helical" evidence="9">
    <location>
        <begin position="214"/>
        <end position="235"/>
    </location>
</feature>
<proteinExistence type="predicted"/>
<evidence type="ECO:0000256" key="6">
    <source>
        <dbReference type="ARBA" id="ARBA00023136"/>
    </source>
</evidence>
<evidence type="ECO:0000256" key="4">
    <source>
        <dbReference type="ARBA" id="ARBA00022692"/>
    </source>
</evidence>
<dbReference type="GO" id="GO:0046872">
    <property type="term" value="F:metal ion binding"/>
    <property type="evidence" value="ECO:0007669"/>
    <property type="project" value="UniProtKB-KW"/>
</dbReference>
<name>A0A1F7WQT9_9BACT</name>
<dbReference type="STRING" id="1817813.A2008_07485"/>
<keyword evidence="4 9" id="KW-0812">Transmembrane</keyword>
<dbReference type="PROSITE" id="PS01348">
    <property type="entry name" value="MRAY_2"/>
    <property type="match status" value="1"/>
</dbReference>
<feature type="binding site" evidence="7">
    <location>
        <position position="128"/>
    </location>
    <ligand>
        <name>Mg(2+)</name>
        <dbReference type="ChEBI" id="CHEBI:18420"/>
    </ligand>
</feature>